<reference evidence="4 5" key="1">
    <citation type="submission" date="2023-07" db="EMBL/GenBank/DDBJ databases">
        <title>Sorghum-associated microbial communities from plants grown in Nebraska, USA.</title>
        <authorList>
            <person name="Schachtman D."/>
        </authorList>
    </citation>
    <scope>NUCLEOTIDE SEQUENCE [LARGE SCALE GENOMIC DNA]</scope>
    <source>
        <strain evidence="4 5">4256</strain>
    </source>
</reference>
<dbReference type="Proteomes" id="UP001267638">
    <property type="component" value="Unassembled WGS sequence"/>
</dbReference>
<sequence length="79" mass="8216">MPFVDIRLAGTATRAQKAAIVADVTQSLVERLGKPAAAVQVVISEISTENYGAAGQLLADRAPVVALSREDANVADTPR</sequence>
<evidence type="ECO:0000256" key="2">
    <source>
        <dbReference type="ARBA" id="ARBA00023235"/>
    </source>
</evidence>
<name>A0ABU1WYK4_SPHXE</name>
<dbReference type="PANTHER" id="PTHR35530:SF1">
    <property type="entry name" value="2-HYDROXYMUCONATE TAUTOMERASE"/>
    <property type="match status" value="1"/>
</dbReference>
<dbReference type="Gene3D" id="3.30.429.10">
    <property type="entry name" value="Macrophage Migration Inhibitory Factor"/>
    <property type="match status" value="1"/>
</dbReference>
<evidence type="ECO:0000313" key="4">
    <source>
        <dbReference type="EMBL" id="MDR7154390.1"/>
    </source>
</evidence>
<keyword evidence="5" id="KW-1185">Reference proteome</keyword>
<dbReference type="InterPro" id="IPR004370">
    <property type="entry name" value="4-OT-like_dom"/>
</dbReference>
<dbReference type="RefSeq" id="WP_037473771.1">
    <property type="nucleotide sequence ID" value="NZ_JAVDWV010000005.1"/>
</dbReference>
<organism evidence="4 5">
    <name type="scientific">Sphingobium xenophagum</name>
    <dbReference type="NCBI Taxonomy" id="121428"/>
    <lineage>
        <taxon>Bacteria</taxon>
        <taxon>Pseudomonadati</taxon>
        <taxon>Pseudomonadota</taxon>
        <taxon>Alphaproteobacteria</taxon>
        <taxon>Sphingomonadales</taxon>
        <taxon>Sphingomonadaceae</taxon>
        <taxon>Sphingobium</taxon>
    </lineage>
</organism>
<feature type="domain" description="4-oxalocrotonate tautomerase-like" evidence="3">
    <location>
        <begin position="2"/>
        <end position="61"/>
    </location>
</feature>
<dbReference type="Pfam" id="PF01361">
    <property type="entry name" value="Tautomerase"/>
    <property type="match status" value="1"/>
</dbReference>
<evidence type="ECO:0000313" key="5">
    <source>
        <dbReference type="Proteomes" id="UP001267638"/>
    </source>
</evidence>
<evidence type="ECO:0000256" key="1">
    <source>
        <dbReference type="ARBA" id="ARBA00006723"/>
    </source>
</evidence>
<dbReference type="EMBL" id="JAVDWV010000005">
    <property type="protein sequence ID" value="MDR7154390.1"/>
    <property type="molecule type" value="Genomic_DNA"/>
</dbReference>
<accession>A0ABU1WYK4</accession>
<keyword evidence="2 4" id="KW-0413">Isomerase</keyword>
<comment type="caution">
    <text evidence="4">The sequence shown here is derived from an EMBL/GenBank/DDBJ whole genome shotgun (WGS) entry which is preliminary data.</text>
</comment>
<gene>
    <name evidence="4" type="ORF">J2W40_001202</name>
</gene>
<evidence type="ECO:0000259" key="3">
    <source>
        <dbReference type="Pfam" id="PF01361"/>
    </source>
</evidence>
<protein>
    <submittedName>
        <fullName evidence="4">4-oxalocrotonate tautomerase</fullName>
        <ecNumber evidence="4">5.3.2.6</ecNumber>
    </submittedName>
</protein>
<dbReference type="PANTHER" id="PTHR35530">
    <property type="entry name" value="TAUTOMERASE-RELATED"/>
    <property type="match status" value="1"/>
</dbReference>
<dbReference type="GO" id="GO:0016853">
    <property type="term" value="F:isomerase activity"/>
    <property type="evidence" value="ECO:0007669"/>
    <property type="project" value="UniProtKB-KW"/>
</dbReference>
<dbReference type="SUPFAM" id="SSF55331">
    <property type="entry name" value="Tautomerase/MIF"/>
    <property type="match status" value="1"/>
</dbReference>
<dbReference type="EC" id="5.3.2.6" evidence="4"/>
<proteinExistence type="inferred from homology"/>
<dbReference type="InterPro" id="IPR014347">
    <property type="entry name" value="Tautomerase/MIF_sf"/>
</dbReference>
<comment type="similarity">
    <text evidence="1">Belongs to the 4-oxalocrotonate tautomerase family.</text>
</comment>